<dbReference type="STRING" id="633440.SAMN05421869_13291"/>
<dbReference type="SUPFAM" id="SSF52317">
    <property type="entry name" value="Class I glutamine amidotransferase-like"/>
    <property type="match status" value="1"/>
</dbReference>
<evidence type="ECO:0000313" key="2">
    <source>
        <dbReference type="EMBL" id="SDL89442.1"/>
    </source>
</evidence>
<name>A0A1G9NS84_9ACTN</name>
<dbReference type="InterPro" id="IPR029062">
    <property type="entry name" value="Class_I_gatase-like"/>
</dbReference>
<dbReference type="CDD" id="cd03139">
    <property type="entry name" value="GATase1_PfpI_2"/>
    <property type="match status" value="1"/>
</dbReference>
<dbReference type="RefSeq" id="WP_090945761.1">
    <property type="nucleotide sequence ID" value="NZ_FNDJ01000032.1"/>
</dbReference>
<dbReference type="Pfam" id="PF01965">
    <property type="entry name" value="DJ-1_PfpI"/>
    <property type="match status" value="1"/>
</dbReference>
<feature type="domain" description="DJ-1/PfpI" evidence="1">
    <location>
        <begin position="1"/>
        <end position="170"/>
    </location>
</feature>
<keyword evidence="3" id="KW-1185">Reference proteome</keyword>
<dbReference type="PANTHER" id="PTHR43130">
    <property type="entry name" value="ARAC-FAMILY TRANSCRIPTIONAL REGULATOR"/>
    <property type="match status" value="1"/>
</dbReference>
<accession>A0A1G9NS84</accession>
<dbReference type="AlphaFoldDB" id="A0A1G9NS84"/>
<reference evidence="2 3" key="1">
    <citation type="submission" date="2016-10" db="EMBL/GenBank/DDBJ databases">
        <authorList>
            <person name="de Groot N.N."/>
        </authorList>
    </citation>
    <scope>NUCLEOTIDE SEQUENCE [LARGE SCALE GENOMIC DNA]</scope>
    <source>
        <strain evidence="2 3">CGMCC 4.6533</strain>
    </source>
</reference>
<dbReference type="PANTHER" id="PTHR43130:SF3">
    <property type="entry name" value="HTH-TYPE TRANSCRIPTIONAL REGULATOR RV1931C"/>
    <property type="match status" value="1"/>
</dbReference>
<protein>
    <submittedName>
        <fullName evidence="2">DJ-1/PfpI family protein</fullName>
    </submittedName>
</protein>
<dbReference type="InterPro" id="IPR002818">
    <property type="entry name" value="DJ-1/PfpI"/>
</dbReference>
<dbReference type="OrthoDB" id="4265717at2"/>
<proteinExistence type="predicted"/>
<dbReference type="InterPro" id="IPR052158">
    <property type="entry name" value="INH-QAR"/>
</dbReference>
<dbReference type="Gene3D" id="3.40.50.880">
    <property type="match status" value="1"/>
</dbReference>
<sequence>MRIGILLFEDVEELDAVGPWEVFGMWERLWPGEIELLSLARTAGPVKAAKGLKLLADHGFADVGGLDVLVHPGGKGTRPLVTDEEHLEWVRGLRAGTPLMTSVCTGALVYAAAGLLKDRPATTHWGAVERLAALDPTIEVRENARFVDDGDMVTSAGVSAGIDMSLHLVARLSTKDRAREIRRYMQYDPEPPV</sequence>
<gene>
    <name evidence="2" type="ORF">SAMN05421869_13291</name>
</gene>
<evidence type="ECO:0000259" key="1">
    <source>
        <dbReference type="Pfam" id="PF01965"/>
    </source>
</evidence>
<evidence type="ECO:0000313" key="3">
    <source>
        <dbReference type="Proteomes" id="UP000199202"/>
    </source>
</evidence>
<organism evidence="2 3">
    <name type="scientific">Nonomuraea jiangxiensis</name>
    <dbReference type="NCBI Taxonomy" id="633440"/>
    <lineage>
        <taxon>Bacteria</taxon>
        <taxon>Bacillati</taxon>
        <taxon>Actinomycetota</taxon>
        <taxon>Actinomycetes</taxon>
        <taxon>Streptosporangiales</taxon>
        <taxon>Streptosporangiaceae</taxon>
        <taxon>Nonomuraea</taxon>
    </lineage>
</organism>
<dbReference type="Proteomes" id="UP000199202">
    <property type="component" value="Unassembled WGS sequence"/>
</dbReference>
<dbReference type="EMBL" id="FNDJ01000032">
    <property type="protein sequence ID" value="SDL89442.1"/>
    <property type="molecule type" value="Genomic_DNA"/>
</dbReference>